<accession>G6FYK2</accession>
<evidence type="ECO:0000256" key="1">
    <source>
        <dbReference type="SAM" id="Phobius"/>
    </source>
</evidence>
<dbReference type="RefSeq" id="WP_009459311.1">
    <property type="nucleotide sequence ID" value="NZ_AGIZ01000013.1"/>
</dbReference>
<dbReference type="EMBL" id="AGIZ01000013">
    <property type="protein sequence ID" value="EHC09779.1"/>
    <property type="molecule type" value="Genomic_DNA"/>
</dbReference>
<sequence length="45" mass="5090">MATRNNSENNLWHKIQQDSVSWGSLILWVCGLAVMLILVIMFASV</sequence>
<organism evidence="2 3">
    <name type="scientific">Fischerella thermalis JSC-11</name>
    <dbReference type="NCBI Taxonomy" id="741277"/>
    <lineage>
        <taxon>Bacteria</taxon>
        <taxon>Bacillati</taxon>
        <taxon>Cyanobacteriota</taxon>
        <taxon>Cyanophyceae</taxon>
        <taxon>Nostocales</taxon>
        <taxon>Hapalosiphonaceae</taxon>
        <taxon>Fischerella</taxon>
    </lineage>
</organism>
<protein>
    <submittedName>
        <fullName evidence="2">Uncharacterized protein</fullName>
    </submittedName>
</protein>
<keyword evidence="3" id="KW-1185">Reference proteome</keyword>
<reference evidence="2 3" key="1">
    <citation type="submission" date="2011-09" db="EMBL/GenBank/DDBJ databases">
        <title>The draft genome of Fischerella sp. JSC-11.</title>
        <authorList>
            <consortium name="US DOE Joint Genome Institute (JGI-PGF)"/>
            <person name="Lucas S."/>
            <person name="Han J."/>
            <person name="Lapidus A."/>
            <person name="Cheng J.-F."/>
            <person name="Goodwin L."/>
            <person name="Pitluck S."/>
            <person name="Peters L."/>
            <person name="Land M.L."/>
            <person name="Hauser L."/>
            <person name="Sarkisova S."/>
            <person name="Bryant D.A."/>
            <person name="Brown I."/>
            <person name="Woyke T.J."/>
        </authorList>
    </citation>
    <scope>NUCLEOTIDE SEQUENCE [LARGE SCALE GENOMIC DNA]</scope>
    <source>
        <strain evidence="2 3">JSC-11</strain>
    </source>
</reference>
<dbReference type="Proteomes" id="UP000004344">
    <property type="component" value="Unassembled WGS sequence"/>
</dbReference>
<dbReference type="AlphaFoldDB" id="G6FYK2"/>
<evidence type="ECO:0000313" key="3">
    <source>
        <dbReference type="Proteomes" id="UP000004344"/>
    </source>
</evidence>
<comment type="caution">
    <text evidence="2">The sequence shown here is derived from an EMBL/GenBank/DDBJ whole genome shotgun (WGS) entry which is preliminary data.</text>
</comment>
<keyword evidence="1" id="KW-0812">Transmembrane</keyword>
<name>G6FYK2_9CYAN</name>
<feature type="transmembrane region" description="Helical" evidence="1">
    <location>
        <begin position="20"/>
        <end position="43"/>
    </location>
</feature>
<keyword evidence="1" id="KW-1133">Transmembrane helix</keyword>
<gene>
    <name evidence="2" type="ORF">FJSC11DRAFT_3951</name>
</gene>
<keyword evidence="1" id="KW-0472">Membrane</keyword>
<evidence type="ECO:0000313" key="2">
    <source>
        <dbReference type="EMBL" id="EHC09779.1"/>
    </source>
</evidence>
<dbReference type="PATRIC" id="fig|741277.3.peg.3427"/>
<proteinExistence type="predicted"/>